<dbReference type="EMBL" id="JBHRZN010000005">
    <property type="protein sequence ID" value="MFC3851006.1"/>
    <property type="molecule type" value="Genomic_DNA"/>
</dbReference>
<comment type="caution">
    <text evidence="1">The sequence shown here is derived from an EMBL/GenBank/DDBJ whole genome shotgun (WGS) entry which is preliminary data.</text>
</comment>
<evidence type="ECO:0000313" key="1">
    <source>
        <dbReference type="EMBL" id="MFC3851006.1"/>
    </source>
</evidence>
<proteinExistence type="predicted"/>
<gene>
    <name evidence="1" type="ORF">ACFORJ_12645</name>
</gene>
<keyword evidence="2" id="KW-1185">Reference proteome</keyword>
<organism evidence="1 2">
    <name type="scientific">Corynebacterium hansenii</name>
    <dbReference type="NCBI Taxonomy" id="394964"/>
    <lineage>
        <taxon>Bacteria</taxon>
        <taxon>Bacillati</taxon>
        <taxon>Actinomycetota</taxon>
        <taxon>Actinomycetes</taxon>
        <taxon>Mycobacteriales</taxon>
        <taxon>Corynebacteriaceae</taxon>
        <taxon>Corynebacterium</taxon>
    </lineage>
</organism>
<reference evidence="2" key="1">
    <citation type="journal article" date="2019" name="Int. J. Syst. Evol. Microbiol.">
        <title>The Global Catalogue of Microorganisms (GCM) 10K type strain sequencing project: providing services to taxonomists for standard genome sequencing and annotation.</title>
        <authorList>
            <consortium name="The Broad Institute Genomics Platform"/>
            <consortium name="The Broad Institute Genome Sequencing Center for Infectious Disease"/>
            <person name="Wu L."/>
            <person name="Ma J."/>
        </authorList>
    </citation>
    <scope>NUCLEOTIDE SEQUENCE [LARGE SCALE GENOMIC DNA]</scope>
    <source>
        <strain evidence="2">CCUG 53252</strain>
    </source>
</reference>
<sequence>MTRYRTITRALFDPEDLPSIGERIVAELAALNLTIVKNRVAMPLAGEDAAVDAQAESLMDRWLSMNSQPPTIEKLHALLFVTEGPAGLGDEITAAIGRGLGDSTPWTGETIVLGDGEDE</sequence>
<name>A0ABV7ZS84_9CORY</name>
<accession>A0ABV7ZS84</accession>
<evidence type="ECO:0000313" key="2">
    <source>
        <dbReference type="Proteomes" id="UP001595751"/>
    </source>
</evidence>
<dbReference type="RefSeq" id="WP_290292658.1">
    <property type="nucleotide sequence ID" value="NZ_CP047211.1"/>
</dbReference>
<protein>
    <submittedName>
        <fullName evidence="1">Uncharacterized protein</fullName>
    </submittedName>
</protein>
<dbReference type="Proteomes" id="UP001595751">
    <property type="component" value="Unassembled WGS sequence"/>
</dbReference>